<organism evidence="1 2">
    <name type="scientific">Candidatus Nomurabacteria bacterium CG22_combo_CG10-13_8_21_14_all_32_8</name>
    <dbReference type="NCBI Taxonomy" id="1974732"/>
    <lineage>
        <taxon>Bacteria</taxon>
        <taxon>Candidatus Nomuraibacteriota</taxon>
    </lineage>
</organism>
<protein>
    <submittedName>
        <fullName evidence="1">Uncharacterized protein</fullName>
    </submittedName>
</protein>
<evidence type="ECO:0000313" key="1">
    <source>
        <dbReference type="EMBL" id="PIP68800.1"/>
    </source>
</evidence>
<proteinExistence type="predicted"/>
<name>A0A2H0CHH2_9BACT</name>
<dbReference type="AlphaFoldDB" id="A0A2H0CHH2"/>
<evidence type="ECO:0000313" key="2">
    <source>
        <dbReference type="Proteomes" id="UP000229176"/>
    </source>
</evidence>
<feature type="non-terminal residue" evidence="1">
    <location>
        <position position="1"/>
    </location>
</feature>
<accession>A0A2H0CHH2</accession>
<reference evidence="1 2" key="1">
    <citation type="submission" date="2017-09" db="EMBL/GenBank/DDBJ databases">
        <title>Depth-based differentiation of microbial function through sediment-hosted aquifers and enrichment of novel symbionts in the deep terrestrial subsurface.</title>
        <authorList>
            <person name="Probst A.J."/>
            <person name="Ladd B."/>
            <person name="Jarett J.K."/>
            <person name="Geller-Mcgrath D.E."/>
            <person name="Sieber C.M."/>
            <person name="Emerson J.B."/>
            <person name="Anantharaman K."/>
            <person name="Thomas B.C."/>
            <person name="Malmstrom R."/>
            <person name="Stieglmeier M."/>
            <person name="Klingl A."/>
            <person name="Woyke T."/>
            <person name="Ryan C.M."/>
            <person name="Banfield J.F."/>
        </authorList>
    </citation>
    <scope>NUCLEOTIDE SEQUENCE [LARGE SCALE GENOMIC DNA]</scope>
    <source>
        <strain evidence="1">CG22_combo_CG10-13_8_21_14_all_32_8</strain>
    </source>
</reference>
<comment type="caution">
    <text evidence="1">The sequence shown here is derived from an EMBL/GenBank/DDBJ whole genome shotgun (WGS) entry which is preliminary data.</text>
</comment>
<gene>
    <name evidence="1" type="ORF">COW91_02855</name>
</gene>
<sequence length="60" mass="6557">SVLRNHFSGDMVSAKPRLISDFASGGGGVWGGIFRLLHPFSFGEIRGGHHPITLYYNIDV</sequence>
<dbReference type="EMBL" id="PCTI01000048">
    <property type="protein sequence ID" value="PIP68800.1"/>
    <property type="molecule type" value="Genomic_DNA"/>
</dbReference>
<dbReference type="Proteomes" id="UP000229176">
    <property type="component" value="Unassembled WGS sequence"/>
</dbReference>